<evidence type="ECO:0000313" key="7">
    <source>
        <dbReference type="EMBL" id="ACR69409.2"/>
    </source>
</evidence>
<dbReference type="Gene3D" id="1.10.443.10">
    <property type="entry name" value="Intergrase catalytic core"/>
    <property type="match status" value="1"/>
</dbReference>
<name>C5BFY2_EDWI9</name>
<sequence>MTIRRLASGKWLCQCFPYGRDGQRIRRQFTTRGEALAFERRMNPRGVSLDMGESATHLSDLILRWYELHGRMLSSGAGRKGKLDAICRRLGDPLAGDFDKGMFARYRERRLNGEWNPKGKKRLQEATVNREQAYLHAVFAELRRLGEWEGGNPLDGIRQFREGDQELAFLYADEITRLLAACDASSKADLGGIVRVCLATGARWSEVQSLRQSQVLPGRLTFTHTKSKKNRTVPISERLQALLPTKQGRLFTPCYEAFKAALARAGLHLPKGQRTHVLRHTFASHFMMQGGNILVLQQILGHSTITMTMRYAHFAPDHLDAALALNPFDNLDTLKKCGGKNGSRI</sequence>
<accession>C5BFY2</accession>
<evidence type="ECO:0000259" key="6">
    <source>
        <dbReference type="PROSITE" id="PS51900"/>
    </source>
</evidence>
<reference evidence="7 8" key="2">
    <citation type="journal article" date="2012" name="J. Bacteriol.">
        <title>Genome Sequence of Edwardsiella ictaluri 93-146, a Strain Associated with a Natural Channel Catfish Outbreak of Enteric Septicemia of Catfish.</title>
        <authorList>
            <person name="Williams M.L."/>
            <person name="Gillaspy A.F."/>
            <person name="Dyer D.W."/>
            <person name="Thune R.L."/>
            <person name="Waldbieser G.C."/>
            <person name="Schuster S.C."/>
            <person name="Gipson J."/>
            <person name="Zaitshik J."/>
            <person name="Landry C."/>
            <person name="Banes M.M."/>
            <person name="Lawrence M.L."/>
        </authorList>
    </citation>
    <scope>NUCLEOTIDE SEQUENCE [LARGE SCALE GENOMIC DNA]</scope>
    <source>
        <strain evidence="7 8">93-146</strain>
    </source>
</reference>
<evidence type="ECO:0000313" key="8">
    <source>
        <dbReference type="Proteomes" id="UP000001485"/>
    </source>
</evidence>
<dbReference type="EMBL" id="CP001600">
    <property type="protein sequence ID" value="ACR69409.2"/>
    <property type="molecule type" value="Genomic_DNA"/>
</dbReference>
<evidence type="ECO:0000256" key="4">
    <source>
        <dbReference type="PROSITE-ProRule" id="PRU01248"/>
    </source>
</evidence>
<dbReference type="Pfam" id="PF24624">
    <property type="entry name" value="Int_N"/>
    <property type="match status" value="1"/>
</dbReference>
<dbReference type="OrthoDB" id="9795573at2"/>
<gene>
    <name evidence="7" type="ordered locus">NT01EI_2235</name>
</gene>
<dbReference type="Pfam" id="PF00589">
    <property type="entry name" value="Phage_integrase"/>
    <property type="match status" value="2"/>
</dbReference>
<dbReference type="HOGENOM" id="CLU_027562_44_0_6"/>
<dbReference type="InterPro" id="IPR013762">
    <property type="entry name" value="Integrase-like_cat_sf"/>
</dbReference>
<protein>
    <submittedName>
        <fullName evidence="7">Integrase, putative</fullName>
    </submittedName>
</protein>
<reference evidence="8" key="1">
    <citation type="submission" date="2009-03" db="EMBL/GenBank/DDBJ databases">
        <title>Complete genome sequence of Edwardsiella ictaluri 93-146.</title>
        <authorList>
            <person name="Williams M.L."/>
            <person name="Gillaspy A.F."/>
            <person name="Dyer D.W."/>
            <person name="Thune R.L."/>
            <person name="Waldbieser G.C."/>
            <person name="Schuster S.C."/>
            <person name="Gipson J."/>
            <person name="Zaitshik J."/>
            <person name="Landry C."/>
            <person name="Lawrence M.L."/>
        </authorList>
    </citation>
    <scope>NUCLEOTIDE SEQUENCE [LARGE SCALE GENOMIC DNA]</scope>
    <source>
        <strain evidence="8">93-146</strain>
    </source>
</reference>
<dbReference type="GeneID" id="69539152"/>
<dbReference type="PANTHER" id="PTHR30349:SF93">
    <property type="entry name" value="FELS-2 PROPHAGE PROTEIN"/>
    <property type="match status" value="1"/>
</dbReference>
<dbReference type="CDD" id="cd00796">
    <property type="entry name" value="INT_Rci_Hp1_C"/>
    <property type="match status" value="1"/>
</dbReference>
<dbReference type="AlphaFoldDB" id="C5BFY2"/>
<evidence type="ECO:0000256" key="3">
    <source>
        <dbReference type="ARBA" id="ARBA00023172"/>
    </source>
</evidence>
<dbReference type="SUPFAM" id="SSF56349">
    <property type="entry name" value="DNA breaking-rejoining enzymes"/>
    <property type="match status" value="1"/>
</dbReference>
<dbReference type="GO" id="GO:0003677">
    <property type="term" value="F:DNA binding"/>
    <property type="evidence" value="ECO:0007669"/>
    <property type="project" value="UniProtKB-UniRule"/>
</dbReference>
<dbReference type="PROSITE" id="PS51900">
    <property type="entry name" value="CB"/>
    <property type="match status" value="1"/>
</dbReference>
<feature type="domain" description="Tyr recombinase" evidence="5">
    <location>
        <begin position="165"/>
        <end position="324"/>
    </location>
</feature>
<keyword evidence="3" id="KW-0233">DNA recombination</keyword>
<dbReference type="PROSITE" id="PS51898">
    <property type="entry name" value="TYR_RECOMBINASE"/>
    <property type="match status" value="1"/>
</dbReference>
<dbReference type="GO" id="GO:0006310">
    <property type="term" value="P:DNA recombination"/>
    <property type="evidence" value="ECO:0007669"/>
    <property type="project" value="UniProtKB-KW"/>
</dbReference>
<dbReference type="InterPro" id="IPR011010">
    <property type="entry name" value="DNA_brk_join_enz"/>
</dbReference>
<keyword evidence="2 4" id="KW-0238">DNA-binding</keyword>
<dbReference type="RefSeq" id="WP_015871531.1">
    <property type="nucleotide sequence ID" value="NC_012779.2"/>
</dbReference>
<dbReference type="PATRIC" id="fig|634503.3.peg.1986"/>
<organism evidence="7 8">
    <name type="scientific">Edwardsiella ictaluri (strain 93-146)</name>
    <dbReference type="NCBI Taxonomy" id="634503"/>
    <lineage>
        <taxon>Bacteria</taxon>
        <taxon>Pseudomonadati</taxon>
        <taxon>Pseudomonadota</taxon>
        <taxon>Gammaproteobacteria</taxon>
        <taxon>Enterobacterales</taxon>
        <taxon>Hafniaceae</taxon>
        <taxon>Edwardsiella</taxon>
    </lineage>
</organism>
<proteinExistence type="predicted"/>
<dbReference type="InterPro" id="IPR044068">
    <property type="entry name" value="CB"/>
</dbReference>
<evidence type="ECO:0000259" key="5">
    <source>
        <dbReference type="PROSITE" id="PS51898"/>
    </source>
</evidence>
<dbReference type="InterPro" id="IPR002104">
    <property type="entry name" value="Integrase_catalytic"/>
</dbReference>
<dbReference type="KEGG" id="eic:NT01EI_2235"/>
<dbReference type="Proteomes" id="UP000001485">
    <property type="component" value="Chromosome"/>
</dbReference>
<evidence type="ECO:0000256" key="2">
    <source>
        <dbReference type="ARBA" id="ARBA00023125"/>
    </source>
</evidence>
<dbReference type="InterPro" id="IPR050090">
    <property type="entry name" value="Tyrosine_recombinase_XerCD"/>
</dbReference>
<evidence type="ECO:0000256" key="1">
    <source>
        <dbReference type="ARBA" id="ARBA00022908"/>
    </source>
</evidence>
<feature type="domain" description="Core-binding (CB)" evidence="6">
    <location>
        <begin position="56"/>
        <end position="143"/>
    </location>
</feature>
<keyword evidence="1" id="KW-0229">DNA integration</keyword>
<dbReference type="GO" id="GO:0015074">
    <property type="term" value="P:DNA integration"/>
    <property type="evidence" value="ECO:0007669"/>
    <property type="project" value="UniProtKB-KW"/>
</dbReference>
<dbReference type="PANTHER" id="PTHR30349">
    <property type="entry name" value="PHAGE INTEGRASE-RELATED"/>
    <property type="match status" value="1"/>
</dbReference>
<dbReference type="InterPro" id="IPR057084">
    <property type="entry name" value="Int_N"/>
</dbReference>